<dbReference type="STRING" id="243090.RB5303"/>
<proteinExistence type="predicted"/>
<dbReference type="EnsemblBacteria" id="CAD74162">
    <property type="protein sequence ID" value="CAD74162"/>
    <property type="gene ID" value="RB5303"/>
</dbReference>
<sequence length="67" mass="7373">MVATAAIEHRIAATDAVPVPLWSPIQIQATPSAVPCPTIEKECSPRRTSKFIELCRTVSLKTSRPNW</sequence>
<dbReference type="HOGENOM" id="CLU_2809563_0_0_0"/>
<evidence type="ECO:0000313" key="2">
    <source>
        <dbReference type="Proteomes" id="UP000001025"/>
    </source>
</evidence>
<dbReference type="Proteomes" id="UP000001025">
    <property type="component" value="Chromosome"/>
</dbReference>
<gene>
    <name evidence="1" type="ordered locus">RB5303</name>
</gene>
<keyword evidence="2" id="KW-1185">Reference proteome</keyword>
<dbReference type="AlphaFoldDB" id="Q7US22"/>
<organism evidence="1 2">
    <name type="scientific">Rhodopirellula baltica (strain DSM 10527 / NCIMB 13988 / SH1)</name>
    <dbReference type="NCBI Taxonomy" id="243090"/>
    <lineage>
        <taxon>Bacteria</taxon>
        <taxon>Pseudomonadati</taxon>
        <taxon>Planctomycetota</taxon>
        <taxon>Planctomycetia</taxon>
        <taxon>Pirellulales</taxon>
        <taxon>Pirellulaceae</taxon>
        <taxon>Rhodopirellula</taxon>
    </lineage>
</organism>
<dbReference type="EMBL" id="BX294142">
    <property type="protein sequence ID" value="CAD74162.1"/>
    <property type="molecule type" value="Genomic_DNA"/>
</dbReference>
<dbReference type="InParanoid" id="Q7US22"/>
<name>Q7US22_RHOBA</name>
<dbReference type="KEGG" id="rba:RB5303"/>
<evidence type="ECO:0000313" key="1">
    <source>
        <dbReference type="EMBL" id="CAD74162.1"/>
    </source>
</evidence>
<protein>
    <submittedName>
        <fullName evidence="1">Uncharacterized protein</fullName>
    </submittedName>
</protein>
<reference evidence="1 2" key="1">
    <citation type="journal article" date="2003" name="Proc. Natl. Acad. Sci. U.S.A.">
        <title>Complete genome sequence of the marine planctomycete Pirellula sp. strain 1.</title>
        <authorList>
            <person name="Gloeckner F.O."/>
            <person name="Kube M."/>
            <person name="Bauer M."/>
            <person name="Teeling H."/>
            <person name="Lombardot T."/>
            <person name="Ludwig W."/>
            <person name="Gade D."/>
            <person name="Beck A."/>
            <person name="Borzym K."/>
            <person name="Heitmann K."/>
            <person name="Rabus R."/>
            <person name="Schlesner H."/>
            <person name="Amann R."/>
            <person name="Reinhardt R."/>
        </authorList>
    </citation>
    <scope>NUCLEOTIDE SEQUENCE [LARGE SCALE GENOMIC DNA]</scope>
    <source>
        <strain evidence="2">DSM 10527 / NCIMB 13988 / SH1</strain>
    </source>
</reference>
<accession>Q7US22</accession>